<evidence type="ECO:0000256" key="1">
    <source>
        <dbReference type="SAM" id="Coils"/>
    </source>
</evidence>
<protein>
    <submittedName>
        <fullName evidence="2">Uncharacterized protein</fullName>
    </submittedName>
</protein>
<sequence length="113" mass="13172">MNKNISEEEKLTEIARRKALAENKSEDVIRKNKSEEERKAEKARLKALRENKSKDERKTEIEFCELCVSYALNDISRILNTHGKRCRDLGLEDPPTNILTLCATFDEEENFNN</sequence>
<proteinExistence type="predicted"/>
<feature type="coiled-coil region" evidence="1">
    <location>
        <begin position="18"/>
        <end position="58"/>
    </location>
</feature>
<gene>
    <name evidence="2" type="ORF">CWI36_0484p0010</name>
</gene>
<keyword evidence="3" id="KW-1185">Reference proteome</keyword>
<reference evidence="2 3" key="1">
    <citation type="submission" date="2017-12" db="EMBL/GenBank/DDBJ databases">
        <authorList>
            <person name="Pombert J.-F."/>
            <person name="Haag K.L."/>
            <person name="Ebert D."/>
        </authorList>
    </citation>
    <scope>NUCLEOTIDE SEQUENCE [LARGE SCALE GENOMIC DNA]</scope>
    <source>
        <strain evidence="2">BE-OM-2</strain>
    </source>
</reference>
<accession>A0A4Q9LF48</accession>
<dbReference type="AlphaFoldDB" id="A0A4Q9LF48"/>
<dbReference type="EMBL" id="PITI01000484">
    <property type="protein sequence ID" value="TBU06246.1"/>
    <property type="molecule type" value="Genomic_DNA"/>
</dbReference>
<keyword evidence="1" id="KW-0175">Coiled coil</keyword>
<evidence type="ECO:0000313" key="3">
    <source>
        <dbReference type="Proteomes" id="UP000291404"/>
    </source>
</evidence>
<evidence type="ECO:0000313" key="2">
    <source>
        <dbReference type="EMBL" id="TBU06246.1"/>
    </source>
</evidence>
<organism evidence="2 3">
    <name type="scientific">Hamiltosporidium magnivora</name>
    <dbReference type="NCBI Taxonomy" id="148818"/>
    <lineage>
        <taxon>Eukaryota</taxon>
        <taxon>Fungi</taxon>
        <taxon>Fungi incertae sedis</taxon>
        <taxon>Microsporidia</taxon>
        <taxon>Dubosqiidae</taxon>
        <taxon>Hamiltosporidium</taxon>
    </lineage>
</organism>
<dbReference type="VEuPathDB" id="MicrosporidiaDB:CWI39_0001p0100"/>
<dbReference type="VEuPathDB" id="MicrosporidiaDB:CWI36_0484p0010"/>
<dbReference type="Proteomes" id="UP000291404">
    <property type="component" value="Unassembled WGS sequence"/>
</dbReference>
<dbReference type="VEuPathDB" id="MicrosporidiaDB:CWI39_0604p0010"/>
<comment type="caution">
    <text evidence="2">The sequence shown here is derived from an EMBL/GenBank/DDBJ whole genome shotgun (WGS) entry which is preliminary data.</text>
</comment>
<name>A0A4Q9LF48_9MICR</name>